<dbReference type="GO" id="GO:0005524">
    <property type="term" value="F:ATP binding"/>
    <property type="evidence" value="ECO:0007669"/>
    <property type="project" value="UniProtKB-KW"/>
</dbReference>
<dbReference type="GO" id="GO:0016887">
    <property type="term" value="F:ATP hydrolysis activity"/>
    <property type="evidence" value="ECO:0007669"/>
    <property type="project" value="InterPro"/>
</dbReference>
<dbReference type="InterPro" id="IPR003959">
    <property type="entry name" value="ATPase_AAA_core"/>
</dbReference>
<name>A0A1V9YV76_ACHHY</name>
<dbReference type="Gene3D" id="1.10.8.60">
    <property type="match status" value="2"/>
</dbReference>
<dbReference type="Pfam" id="PF17862">
    <property type="entry name" value="AAA_lid_3"/>
    <property type="match status" value="1"/>
</dbReference>
<keyword evidence="5" id="KW-1185">Reference proteome</keyword>
<evidence type="ECO:0000256" key="1">
    <source>
        <dbReference type="ARBA" id="ARBA00022741"/>
    </source>
</evidence>
<dbReference type="GO" id="GO:0005737">
    <property type="term" value="C:cytoplasm"/>
    <property type="evidence" value="ECO:0007669"/>
    <property type="project" value="TreeGrafter"/>
</dbReference>
<dbReference type="SMART" id="SM00382">
    <property type="entry name" value="AAA"/>
    <property type="match status" value="2"/>
</dbReference>
<evidence type="ECO:0000313" key="5">
    <source>
        <dbReference type="Proteomes" id="UP000243579"/>
    </source>
</evidence>
<dbReference type="Proteomes" id="UP000243579">
    <property type="component" value="Unassembled WGS sequence"/>
</dbReference>
<keyword evidence="4" id="KW-0132">Cell division</keyword>
<dbReference type="Pfam" id="PF00004">
    <property type="entry name" value="AAA"/>
    <property type="match status" value="2"/>
</dbReference>
<dbReference type="PANTHER" id="PTHR23077:SF27">
    <property type="entry name" value="ATPASE FAMILY GENE 2 PROTEIN HOMOLOG A"/>
    <property type="match status" value="1"/>
</dbReference>
<feature type="domain" description="AAA+ ATPase" evidence="3">
    <location>
        <begin position="497"/>
        <end position="653"/>
    </location>
</feature>
<feature type="domain" description="AAA+ ATPase" evidence="3">
    <location>
        <begin position="246"/>
        <end position="378"/>
    </location>
</feature>
<dbReference type="EMBL" id="JNBR01000774">
    <property type="protein sequence ID" value="OQR89632.1"/>
    <property type="molecule type" value="Genomic_DNA"/>
</dbReference>
<keyword evidence="1" id="KW-0547">Nucleotide-binding</keyword>
<organism evidence="4 5">
    <name type="scientific">Achlya hypogyna</name>
    <name type="common">Oomycete</name>
    <name type="synonym">Protoachlya hypogyna</name>
    <dbReference type="NCBI Taxonomy" id="1202772"/>
    <lineage>
        <taxon>Eukaryota</taxon>
        <taxon>Sar</taxon>
        <taxon>Stramenopiles</taxon>
        <taxon>Oomycota</taxon>
        <taxon>Saprolegniomycetes</taxon>
        <taxon>Saprolegniales</taxon>
        <taxon>Achlyaceae</taxon>
        <taxon>Achlya</taxon>
    </lineage>
</organism>
<dbReference type="SUPFAM" id="SSF52540">
    <property type="entry name" value="P-loop containing nucleoside triphosphate hydrolases"/>
    <property type="match status" value="2"/>
</dbReference>
<comment type="caution">
    <text evidence="4">The sequence shown here is derived from an EMBL/GenBank/DDBJ whole genome shotgun (WGS) entry which is preliminary data.</text>
</comment>
<dbReference type="InterPro" id="IPR027417">
    <property type="entry name" value="P-loop_NTPase"/>
</dbReference>
<dbReference type="FunFam" id="3.40.50.300:FF:001921">
    <property type="entry name" value="AAA ATPase domain-containing protein"/>
    <property type="match status" value="1"/>
</dbReference>
<protein>
    <submittedName>
        <fullName evidence="4">Cell division cycle protein 48</fullName>
    </submittedName>
</protein>
<proteinExistence type="predicted"/>
<dbReference type="GO" id="GO:0051301">
    <property type="term" value="P:cell division"/>
    <property type="evidence" value="ECO:0007669"/>
    <property type="project" value="UniProtKB-KW"/>
</dbReference>
<dbReference type="InterPro" id="IPR050168">
    <property type="entry name" value="AAA_ATPase_domain"/>
</dbReference>
<reference evidence="4 5" key="1">
    <citation type="journal article" date="2014" name="Genome Biol. Evol.">
        <title>The secreted proteins of Achlya hypogyna and Thraustotheca clavata identify the ancestral oomycete secretome and reveal gene acquisitions by horizontal gene transfer.</title>
        <authorList>
            <person name="Misner I."/>
            <person name="Blouin N."/>
            <person name="Leonard G."/>
            <person name="Richards T.A."/>
            <person name="Lane C.E."/>
        </authorList>
    </citation>
    <scope>NUCLEOTIDE SEQUENCE [LARGE SCALE GENOMIC DNA]</scope>
    <source>
        <strain evidence="4 5">ATCC 48635</strain>
    </source>
</reference>
<dbReference type="InterPro" id="IPR003593">
    <property type="entry name" value="AAA+_ATPase"/>
</dbReference>
<evidence type="ECO:0000259" key="3">
    <source>
        <dbReference type="SMART" id="SM00382"/>
    </source>
</evidence>
<dbReference type="InterPro" id="IPR041569">
    <property type="entry name" value="AAA_lid_3"/>
</dbReference>
<dbReference type="AlphaFoldDB" id="A0A1V9YV76"/>
<keyword evidence="2" id="KW-0067">ATP-binding</keyword>
<accession>A0A1V9YV76</accession>
<evidence type="ECO:0000313" key="4">
    <source>
        <dbReference type="EMBL" id="OQR89632.1"/>
    </source>
</evidence>
<dbReference type="Gene3D" id="3.40.50.300">
    <property type="entry name" value="P-loop containing nucleotide triphosphate hydrolases"/>
    <property type="match status" value="2"/>
</dbReference>
<sequence>MGSIVVGVLAAPEPAFGPTNSDNRCVLYVNDRVYNSLSHQLTKPTLVLLRSTDGEPRAAAQVRHIQELPPAHRSGLDVNFNAVEGQATAFASHGLATALTASSIAISMSLEQIDNNTIPSALEVRLSIDIEENAYAHKILRCMQRLAPQLLLGTLVWHGRRLALTWCNRVTVAIVLQTGGANFVSCIGPATAVHVSTASPSALHDLRPVPASAAANVGRDLASHADVAQQTIAAIAQRFAGSGPSSPRGILLHGVPGVGKSHFLRLLAKHMPSVAFHSVSSPDIFQTNAGLSEQKLFRAFDEAAQSPWSILVFEDIDALAGASDTALDKSVFGTFLTAIGNLPHHVVVIGTTNRKEVLDPALTTNGRLDVCVAMLPPTLLERQAVLAKLCASLDVADSVLAQMAQRTSGFVSADLVSLVREAAMASLADGSPSCVTLANVEAALAVVRPSVLQSQRQAARTDAVHMFGVDDALKTLNVAVLGPLRDSSAYRRMGISPPRGVLLTGPAGSGKSHALTYVAQEVGAFATVVPVLCTDLVTKVVGGTEAALADLFATARLAAPCVLLLDQIESLAPVRGFDTSSEQTFDRVLSMLLLEMDGVGSSSSAAAMRKLSHEEFLRQHVVLIATTTHASQLDPAILRPGRFDLEIGLAFPTGKAREQVVAHLLQQTPVALEDEFRTADDFTRWIVDATDGVSVGQLNAIFQEAALACLRHDITATAVSMATFRQALVQEVAKARQPVADNEQIDSE</sequence>
<gene>
    <name evidence="4" type="ORF">ACHHYP_06157</name>
</gene>
<dbReference type="STRING" id="1202772.A0A1V9YV76"/>
<evidence type="ECO:0000256" key="2">
    <source>
        <dbReference type="ARBA" id="ARBA00022840"/>
    </source>
</evidence>
<keyword evidence="4" id="KW-0131">Cell cycle</keyword>
<dbReference type="PANTHER" id="PTHR23077">
    <property type="entry name" value="AAA-FAMILY ATPASE"/>
    <property type="match status" value="1"/>
</dbReference>
<dbReference type="OrthoDB" id="27435at2759"/>